<proteinExistence type="predicted"/>
<gene>
    <name evidence="2" type="ORF">AKAME5_002815600</name>
</gene>
<dbReference type="Proteomes" id="UP001279410">
    <property type="component" value="Unassembled WGS sequence"/>
</dbReference>
<feature type="region of interest" description="Disordered" evidence="1">
    <location>
        <begin position="46"/>
        <end position="69"/>
    </location>
</feature>
<feature type="compositionally biased region" description="Basic and acidic residues" evidence="1">
    <location>
        <begin position="56"/>
        <end position="69"/>
    </location>
</feature>
<name>A0AAD3MDL1_LATJO</name>
<dbReference type="EMBL" id="BRZM01003710">
    <property type="protein sequence ID" value="GLD51741.1"/>
    <property type="molecule type" value="Genomic_DNA"/>
</dbReference>
<reference evidence="2" key="1">
    <citation type="submission" date="2022-08" db="EMBL/GenBank/DDBJ databases">
        <title>Genome sequencing of akame (Lates japonicus).</title>
        <authorList>
            <person name="Hashiguchi Y."/>
            <person name="Takahashi H."/>
        </authorList>
    </citation>
    <scope>NUCLEOTIDE SEQUENCE</scope>
    <source>
        <strain evidence="2">Kochi</strain>
    </source>
</reference>
<organism evidence="2 3">
    <name type="scientific">Lates japonicus</name>
    <name type="common">Japanese lates</name>
    <dbReference type="NCBI Taxonomy" id="270547"/>
    <lineage>
        <taxon>Eukaryota</taxon>
        <taxon>Metazoa</taxon>
        <taxon>Chordata</taxon>
        <taxon>Craniata</taxon>
        <taxon>Vertebrata</taxon>
        <taxon>Euteleostomi</taxon>
        <taxon>Actinopterygii</taxon>
        <taxon>Neopterygii</taxon>
        <taxon>Teleostei</taxon>
        <taxon>Neoteleostei</taxon>
        <taxon>Acanthomorphata</taxon>
        <taxon>Carangaria</taxon>
        <taxon>Carangaria incertae sedis</taxon>
        <taxon>Centropomidae</taxon>
        <taxon>Lates</taxon>
    </lineage>
</organism>
<feature type="region of interest" description="Disordered" evidence="1">
    <location>
        <begin position="108"/>
        <end position="128"/>
    </location>
</feature>
<keyword evidence="3" id="KW-1185">Reference proteome</keyword>
<protein>
    <submittedName>
        <fullName evidence="2">Cytosolic 5'-nucleotidase 1A-like protein</fullName>
    </submittedName>
</protein>
<evidence type="ECO:0000313" key="2">
    <source>
        <dbReference type="EMBL" id="GLD51741.1"/>
    </source>
</evidence>
<sequence length="223" mass="24827">MSHRLAMMSHCCSDVTTHAVLMLPITDQYKSILSWAVSGFSSVENQTSQKRTQRLSSRETESHCSNRGHDEEVQFAERPQDGAAGSVTLNSYILTSWESRGSWEEKEEFDQDHLGLSTKPKPVTGGKTGRWRRVLRNQSAVTIAVPLASCFGLAWQKVFEQKGVEVSEDTGDCSEAIVHAGEADLRIKESQLRVALTVMPHSLMSQSASLRPMADKFFEHEGK</sequence>
<evidence type="ECO:0000256" key="1">
    <source>
        <dbReference type="SAM" id="MobiDB-lite"/>
    </source>
</evidence>
<accession>A0AAD3MDL1</accession>
<dbReference type="AlphaFoldDB" id="A0AAD3MDL1"/>
<evidence type="ECO:0000313" key="3">
    <source>
        <dbReference type="Proteomes" id="UP001279410"/>
    </source>
</evidence>
<comment type="caution">
    <text evidence="2">The sequence shown here is derived from an EMBL/GenBank/DDBJ whole genome shotgun (WGS) entry which is preliminary data.</text>
</comment>